<proteinExistence type="predicted"/>
<gene>
    <name evidence="4" type="ORF">ODALV1_LOCUS13624</name>
</gene>
<evidence type="ECO:0000313" key="5">
    <source>
        <dbReference type="Proteomes" id="UP001642540"/>
    </source>
</evidence>
<comment type="caution">
    <text evidence="4">The sequence shown here is derived from an EMBL/GenBank/DDBJ whole genome shotgun (WGS) entry which is preliminary data.</text>
</comment>
<keyword evidence="5" id="KW-1185">Reference proteome</keyword>
<dbReference type="Gene3D" id="1.25.10.10">
    <property type="entry name" value="Leucine-rich Repeat Variant"/>
    <property type="match status" value="1"/>
</dbReference>
<dbReference type="PANTHER" id="PTHR12696">
    <property type="entry name" value="TIP120"/>
    <property type="match status" value="1"/>
</dbReference>
<protein>
    <submittedName>
        <fullName evidence="4">Uncharacterized protein</fullName>
    </submittedName>
</protein>
<keyword evidence="2" id="KW-0833">Ubl conjugation pathway</keyword>
<dbReference type="EMBL" id="CAXLJM020000041">
    <property type="protein sequence ID" value="CAL8109717.1"/>
    <property type="molecule type" value="Genomic_DNA"/>
</dbReference>
<evidence type="ECO:0000256" key="3">
    <source>
        <dbReference type="SAM" id="MobiDB-lite"/>
    </source>
</evidence>
<accession>A0ABP1QPH0</accession>
<evidence type="ECO:0000256" key="2">
    <source>
        <dbReference type="ARBA" id="ARBA00022786"/>
    </source>
</evidence>
<keyword evidence="1" id="KW-0677">Repeat</keyword>
<evidence type="ECO:0000256" key="1">
    <source>
        <dbReference type="ARBA" id="ARBA00022737"/>
    </source>
</evidence>
<dbReference type="Proteomes" id="UP001642540">
    <property type="component" value="Unassembled WGS sequence"/>
</dbReference>
<dbReference type="InterPro" id="IPR011989">
    <property type="entry name" value="ARM-like"/>
</dbReference>
<reference evidence="4 5" key="1">
    <citation type="submission" date="2024-08" db="EMBL/GenBank/DDBJ databases">
        <authorList>
            <person name="Cucini C."/>
            <person name="Frati F."/>
        </authorList>
    </citation>
    <scope>NUCLEOTIDE SEQUENCE [LARGE SCALE GENOMIC DNA]</scope>
</reference>
<dbReference type="SUPFAM" id="SSF48371">
    <property type="entry name" value="ARM repeat"/>
    <property type="match status" value="1"/>
</dbReference>
<feature type="region of interest" description="Disordered" evidence="3">
    <location>
        <begin position="163"/>
        <end position="193"/>
    </location>
</feature>
<feature type="compositionally biased region" description="Acidic residues" evidence="3">
    <location>
        <begin position="167"/>
        <end position="181"/>
    </location>
</feature>
<dbReference type="InterPro" id="IPR039852">
    <property type="entry name" value="CAND1/CAND2"/>
</dbReference>
<feature type="region of interest" description="Disordered" evidence="3">
    <location>
        <begin position="1"/>
        <end position="59"/>
    </location>
</feature>
<name>A0ABP1QPH0_9HEXA</name>
<organism evidence="4 5">
    <name type="scientific">Orchesella dallaii</name>
    <dbReference type="NCBI Taxonomy" id="48710"/>
    <lineage>
        <taxon>Eukaryota</taxon>
        <taxon>Metazoa</taxon>
        <taxon>Ecdysozoa</taxon>
        <taxon>Arthropoda</taxon>
        <taxon>Hexapoda</taxon>
        <taxon>Collembola</taxon>
        <taxon>Entomobryomorpha</taxon>
        <taxon>Entomobryoidea</taxon>
        <taxon>Orchesellidae</taxon>
        <taxon>Orchesellinae</taxon>
        <taxon>Orchesella</taxon>
    </lineage>
</organism>
<feature type="compositionally biased region" description="Basic and acidic residues" evidence="3">
    <location>
        <begin position="40"/>
        <end position="59"/>
    </location>
</feature>
<dbReference type="InterPro" id="IPR016024">
    <property type="entry name" value="ARM-type_fold"/>
</dbReference>
<sequence length="193" mass="21566">MSNNLNTTQMQLTGASQSLLTRSFRSEEEEDSTTVNTISEYKEKRRRDADEEVSKHLHPDPGFYSNLTISQEDVTVQLETLNILGDLSRIGPILQQYHAMLLDALLPQLNSGRQAVRKQTVVALGHLAASCGAAKYVNIALKYVSVIERETAELSSWLEAHPGWELKEDDDDDDESGDEDSEKDKIVMVNLST</sequence>
<feature type="compositionally biased region" description="Polar residues" evidence="3">
    <location>
        <begin position="1"/>
        <end position="23"/>
    </location>
</feature>
<evidence type="ECO:0000313" key="4">
    <source>
        <dbReference type="EMBL" id="CAL8109717.1"/>
    </source>
</evidence>